<comment type="caution">
    <text evidence="1">The sequence shown here is derived from an EMBL/GenBank/DDBJ whole genome shotgun (WGS) entry which is preliminary data.</text>
</comment>
<dbReference type="AlphaFoldDB" id="A0A7C1H422"/>
<reference evidence="1" key="1">
    <citation type="journal article" date="2020" name="mSystems">
        <title>Genome- and Community-Level Interaction Insights into Carbon Utilization and Element Cycling Functions of Hydrothermarchaeota in Hydrothermal Sediment.</title>
        <authorList>
            <person name="Zhou Z."/>
            <person name="Liu Y."/>
            <person name="Xu W."/>
            <person name="Pan J."/>
            <person name="Luo Z.H."/>
            <person name="Li M."/>
        </authorList>
    </citation>
    <scope>NUCLEOTIDE SEQUENCE [LARGE SCALE GENOMIC DNA]</scope>
    <source>
        <strain evidence="1">SpSt-1179</strain>
    </source>
</reference>
<accession>A0A7C1H422</accession>
<gene>
    <name evidence="1" type="ORF">ENN47_07360</name>
</gene>
<proteinExistence type="predicted"/>
<protein>
    <submittedName>
        <fullName evidence="1">Uncharacterized protein</fullName>
    </submittedName>
</protein>
<organism evidence="1">
    <name type="scientific">Mesotoga infera</name>
    <dbReference type="NCBI Taxonomy" id="1236046"/>
    <lineage>
        <taxon>Bacteria</taxon>
        <taxon>Thermotogati</taxon>
        <taxon>Thermotogota</taxon>
        <taxon>Thermotogae</taxon>
        <taxon>Kosmotogales</taxon>
        <taxon>Kosmotogaceae</taxon>
        <taxon>Mesotoga</taxon>
    </lineage>
</organism>
<dbReference type="EMBL" id="DSBT01000204">
    <property type="protein sequence ID" value="HDP77985.1"/>
    <property type="molecule type" value="Genomic_DNA"/>
</dbReference>
<name>A0A7C1H422_9BACT</name>
<dbReference type="Proteomes" id="UP000886198">
    <property type="component" value="Unassembled WGS sequence"/>
</dbReference>
<evidence type="ECO:0000313" key="1">
    <source>
        <dbReference type="EMBL" id="HDP77985.1"/>
    </source>
</evidence>
<sequence>MRFWKNKKTVASSKSLVVRAKANKLYKSLEMLFSVDGGPLTDNVVFASVQRLLARKAELASPKARLTKRSLTGHRR</sequence>